<evidence type="ECO:0000313" key="1">
    <source>
        <dbReference type="EMBL" id="QFG05121.1"/>
    </source>
</evidence>
<organism evidence="1 2">
    <name type="scientific">Gordonia phage Gibbous</name>
    <dbReference type="NCBI Taxonomy" id="2652405"/>
    <lineage>
        <taxon>Viruses</taxon>
        <taxon>Duplodnaviria</taxon>
        <taxon>Heunggongvirae</taxon>
        <taxon>Uroviricota</taxon>
        <taxon>Caudoviricetes</taxon>
        <taxon>Aziravirus</taxon>
        <taxon>Aziravirus gibbous</taxon>
    </lineage>
</organism>
<dbReference type="SUPFAM" id="SSF101386">
    <property type="entry name" value="all-alpha NTP pyrophosphatases"/>
    <property type="match status" value="1"/>
</dbReference>
<keyword evidence="1" id="KW-0378">Hydrolase</keyword>
<dbReference type="KEGG" id="vg:80559307"/>
<reference evidence="1 2" key="1">
    <citation type="submission" date="2019-08" db="EMBL/GenBank/DDBJ databases">
        <authorList>
            <person name="Birge L.R."/>
            <person name="Bivans L.D."/>
            <person name="Blakestad S.M."/>
            <person name="Chesley E.K."/>
            <person name="Frank J.E."/>
            <person name="Hoagland S."/>
            <person name="Hultquist J."/>
            <person name="Lee N.R."/>
            <person name="Pena P.B."/>
            <person name="Ramsey E.P."/>
            <person name="Chia C."/>
            <person name="Gurney S.M.R."/>
            <person name="Garlena R.A."/>
            <person name="Russell D.A."/>
            <person name="Pope W.H."/>
            <person name="Jacobs-Sera D."/>
            <person name="Hatfull G.F."/>
        </authorList>
    </citation>
    <scope>NUCLEOTIDE SEQUENCE [LARGE SCALE GENOMIC DNA]</scope>
</reference>
<dbReference type="GO" id="GO:0016787">
    <property type="term" value="F:hydrolase activity"/>
    <property type="evidence" value="ECO:0007669"/>
    <property type="project" value="UniProtKB-KW"/>
</dbReference>
<gene>
    <name evidence="1" type="primary">45</name>
    <name evidence="1" type="ORF">SEA_GIBBOUS_45</name>
</gene>
<sequence length="156" mass="18289">MSDNIPIPWTSTTDDFDELWQTADEGDAPDFVPDILATMFAQQLEHMRAYGDIQHTTPKIEPHQWGDIQSPLVQAKIRESAGYTVEELYEAVNLLKNKPWKQSFRITDREAFLEELADVWHFFIELHLLAGVDPEEVFRQYFMKSLKNVQRRDEGY</sequence>
<dbReference type="Proteomes" id="UP000326272">
    <property type="component" value="Segment"/>
</dbReference>
<accession>A0A5J6T5Q5</accession>
<keyword evidence="2" id="KW-1185">Reference proteome</keyword>
<protein>
    <submittedName>
        <fullName evidence="1">MazG-like nucleotide pyrophosphohydrolase</fullName>
    </submittedName>
</protein>
<name>A0A5J6T5Q5_9CAUD</name>
<dbReference type="GeneID" id="80559307"/>
<dbReference type="EMBL" id="MN310549">
    <property type="protein sequence ID" value="QFG05121.1"/>
    <property type="molecule type" value="Genomic_DNA"/>
</dbReference>
<evidence type="ECO:0000313" key="2">
    <source>
        <dbReference type="Proteomes" id="UP000326272"/>
    </source>
</evidence>
<dbReference type="RefSeq" id="YP_010842515.1">
    <property type="nucleotide sequence ID" value="NC_079141.1"/>
</dbReference>
<proteinExistence type="predicted"/>
<dbReference type="Gene3D" id="1.20.1670.10">
    <property type="entry name" value="Type II deoxyuridine triphosphatase"/>
    <property type="match status" value="1"/>
</dbReference>